<evidence type="ECO:0000256" key="1">
    <source>
        <dbReference type="SAM" id="SignalP"/>
    </source>
</evidence>
<dbReference type="InterPro" id="IPR007372">
    <property type="entry name" value="Lipid/polyisoprenoid-bd_YceI"/>
</dbReference>
<dbReference type="PANTHER" id="PTHR34406:SF1">
    <property type="entry name" value="PROTEIN YCEI"/>
    <property type="match status" value="1"/>
</dbReference>
<feature type="domain" description="Lipid/polyisoprenoid-binding YceI-like" evidence="2">
    <location>
        <begin position="26"/>
        <end position="190"/>
    </location>
</feature>
<organism evidence="3 4">
    <name type="scientific">Cereibacter sphaeroides</name>
    <name type="common">Rhodobacter sphaeroides</name>
    <dbReference type="NCBI Taxonomy" id="1063"/>
    <lineage>
        <taxon>Bacteria</taxon>
        <taxon>Pseudomonadati</taxon>
        <taxon>Pseudomonadota</taxon>
        <taxon>Alphaproteobacteria</taxon>
        <taxon>Rhodobacterales</taxon>
        <taxon>Paracoccaceae</taxon>
        <taxon>Cereibacter</taxon>
    </lineage>
</organism>
<dbReference type="PANTHER" id="PTHR34406">
    <property type="entry name" value="PROTEIN YCEI"/>
    <property type="match status" value="1"/>
</dbReference>
<evidence type="ECO:0000313" key="3">
    <source>
        <dbReference type="EMBL" id="PZQ99760.1"/>
    </source>
</evidence>
<feature type="signal peptide" evidence="1">
    <location>
        <begin position="1"/>
        <end position="22"/>
    </location>
</feature>
<proteinExistence type="predicted"/>
<name>A0A2W5UPP5_CERSP</name>
<dbReference type="Gene3D" id="2.40.128.110">
    <property type="entry name" value="Lipid/polyisoprenoid-binding, YceI-like"/>
    <property type="match status" value="1"/>
</dbReference>
<feature type="chain" id="PRO_5015935622" description="Lipid/polyisoprenoid-binding YceI-like domain-containing protein" evidence="1">
    <location>
        <begin position="23"/>
        <end position="193"/>
    </location>
</feature>
<dbReference type="SMART" id="SM00867">
    <property type="entry name" value="YceI"/>
    <property type="match status" value="1"/>
</dbReference>
<sequence length="193" mass="20702">MTRLLSALAFGAVLGLATTASAAPEAYKFDPSHSQIVFTNNHLGFSTTTNMFSGFDGDILFDQENPANSSVTVSFPVKSMLTGWQARYDHFMGPDFFGATDDEVVTFKSTSIEVTGEKTALISGDLTLNGVTKTVVLDAVLNQAGIHPMENKPWAGFSATTTLLRSDYNLGLFAPYVSDEVALNISIEASKVE</sequence>
<keyword evidence="1" id="KW-0732">Signal</keyword>
<dbReference type="SUPFAM" id="SSF101874">
    <property type="entry name" value="YceI-like"/>
    <property type="match status" value="1"/>
</dbReference>
<dbReference type="Pfam" id="PF04264">
    <property type="entry name" value="YceI"/>
    <property type="match status" value="1"/>
</dbReference>
<dbReference type="AlphaFoldDB" id="A0A2W5UPP5"/>
<evidence type="ECO:0000313" key="4">
    <source>
        <dbReference type="Proteomes" id="UP000248975"/>
    </source>
</evidence>
<dbReference type="EMBL" id="QFQS01000001">
    <property type="protein sequence ID" value="PZQ99760.1"/>
    <property type="molecule type" value="Genomic_DNA"/>
</dbReference>
<protein>
    <recommendedName>
        <fullName evidence="2">Lipid/polyisoprenoid-binding YceI-like domain-containing protein</fullName>
    </recommendedName>
</protein>
<comment type="caution">
    <text evidence="3">The sequence shown here is derived from an EMBL/GenBank/DDBJ whole genome shotgun (WGS) entry which is preliminary data.</text>
</comment>
<dbReference type="InterPro" id="IPR036761">
    <property type="entry name" value="TTHA0802/YceI-like_sf"/>
</dbReference>
<reference evidence="3 4" key="1">
    <citation type="submission" date="2017-08" db="EMBL/GenBank/DDBJ databases">
        <title>Infants hospitalized years apart are colonized by the same room-sourced microbial strains.</title>
        <authorList>
            <person name="Brooks B."/>
            <person name="Olm M.R."/>
            <person name="Firek B.A."/>
            <person name="Baker R."/>
            <person name="Thomas B.C."/>
            <person name="Morowitz M.J."/>
            <person name="Banfield J.F."/>
        </authorList>
    </citation>
    <scope>NUCLEOTIDE SEQUENCE [LARGE SCALE GENOMIC DNA]</scope>
    <source>
        <strain evidence="3">S2_003_000_R2_11</strain>
    </source>
</reference>
<accession>A0A2W5UPP5</accession>
<gene>
    <name evidence="3" type="ORF">DI533_03690</name>
</gene>
<evidence type="ECO:0000259" key="2">
    <source>
        <dbReference type="SMART" id="SM00867"/>
    </source>
</evidence>
<dbReference type="Proteomes" id="UP000248975">
    <property type="component" value="Unassembled WGS sequence"/>
</dbReference>